<name>A0A6G1HLW1_9PEZI</name>
<organism evidence="2 3">
    <name type="scientific">Trichodelitschia bisporula</name>
    <dbReference type="NCBI Taxonomy" id="703511"/>
    <lineage>
        <taxon>Eukaryota</taxon>
        <taxon>Fungi</taxon>
        <taxon>Dikarya</taxon>
        <taxon>Ascomycota</taxon>
        <taxon>Pezizomycotina</taxon>
        <taxon>Dothideomycetes</taxon>
        <taxon>Dothideomycetes incertae sedis</taxon>
        <taxon>Phaeotrichales</taxon>
        <taxon>Phaeotrichaceae</taxon>
        <taxon>Trichodelitschia</taxon>
    </lineage>
</organism>
<accession>A0A6G1HLW1</accession>
<evidence type="ECO:0000313" key="3">
    <source>
        <dbReference type="Proteomes" id="UP000799640"/>
    </source>
</evidence>
<evidence type="ECO:0000313" key="2">
    <source>
        <dbReference type="EMBL" id="KAF2396894.1"/>
    </source>
</evidence>
<proteinExistence type="predicted"/>
<dbReference type="AlphaFoldDB" id="A0A6G1HLW1"/>
<evidence type="ECO:0000256" key="1">
    <source>
        <dbReference type="SAM" id="MobiDB-lite"/>
    </source>
</evidence>
<protein>
    <submittedName>
        <fullName evidence="2">Uncharacterized protein</fullName>
    </submittedName>
</protein>
<feature type="compositionally biased region" description="Basic and acidic residues" evidence="1">
    <location>
        <begin position="116"/>
        <end position="133"/>
    </location>
</feature>
<reference evidence="2" key="1">
    <citation type="journal article" date="2020" name="Stud. Mycol.">
        <title>101 Dothideomycetes genomes: a test case for predicting lifestyles and emergence of pathogens.</title>
        <authorList>
            <person name="Haridas S."/>
            <person name="Albert R."/>
            <person name="Binder M."/>
            <person name="Bloem J."/>
            <person name="Labutti K."/>
            <person name="Salamov A."/>
            <person name="Andreopoulos B."/>
            <person name="Baker S."/>
            <person name="Barry K."/>
            <person name="Bills G."/>
            <person name="Bluhm B."/>
            <person name="Cannon C."/>
            <person name="Castanera R."/>
            <person name="Culley D."/>
            <person name="Daum C."/>
            <person name="Ezra D."/>
            <person name="Gonzalez J."/>
            <person name="Henrissat B."/>
            <person name="Kuo A."/>
            <person name="Liang C."/>
            <person name="Lipzen A."/>
            <person name="Lutzoni F."/>
            <person name="Magnuson J."/>
            <person name="Mondo S."/>
            <person name="Nolan M."/>
            <person name="Ohm R."/>
            <person name="Pangilinan J."/>
            <person name="Park H.-J."/>
            <person name="Ramirez L."/>
            <person name="Alfaro M."/>
            <person name="Sun H."/>
            <person name="Tritt A."/>
            <person name="Yoshinaga Y."/>
            <person name="Zwiers L.-H."/>
            <person name="Turgeon B."/>
            <person name="Goodwin S."/>
            <person name="Spatafora J."/>
            <person name="Crous P."/>
            <person name="Grigoriev I."/>
        </authorList>
    </citation>
    <scope>NUCLEOTIDE SEQUENCE</scope>
    <source>
        <strain evidence="2">CBS 262.69</strain>
    </source>
</reference>
<feature type="region of interest" description="Disordered" evidence="1">
    <location>
        <begin position="78"/>
        <end position="133"/>
    </location>
</feature>
<sequence>MTSPIFRSDHRQITRQCQLSARIISQTEGAASSICLFPHSRRTGFAPYSGLGFYETARGDQSTTRFSRPRYIIVNRLARSPGPGLSPQTTDRAALSSAPVTSTRPAISLAAPSRSWPEEKARMEQGETRRLHTADLPLSRIEYRGHGWGARGWSSCRGGGERGSDR</sequence>
<keyword evidence="3" id="KW-1185">Reference proteome</keyword>
<dbReference type="EMBL" id="ML996705">
    <property type="protein sequence ID" value="KAF2396894.1"/>
    <property type="molecule type" value="Genomic_DNA"/>
</dbReference>
<dbReference type="Proteomes" id="UP000799640">
    <property type="component" value="Unassembled WGS sequence"/>
</dbReference>
<gene>
    <name evidence="2" type="ORF">EJ06DRAFT_533617</name>
</gene>